<evidence type="ECO:0000313" key="8">
    <source>
        <dbReference type="Proteomes" id="UP000242188"/>
    </source>
</evidence>
<evidence type="ECO:0000256" key="2">
    <source>
        <dbReference type="ARBA" id="ARBA00010574"/>
    </source>
</evidence>
<evidence type="ECO:0000256" key="5">
    <source>
        <dbReference type="ARBA" id="ARBA00073331"/>
    </source>
</evidence>
<dbReference type="Pfam" id="PF02410">
    <property type="entry name" value="RsfS"/>
    <property type="match status" value="1"/>
</dbReference>
<evidence type="ECO:0000256" key="6">
    <source>
        <dbReference type="SAM" id="MobiDB-lite"/>
    </source>
</evidence>
<name>A0A210QTI0_MIZYE</name>
<dbReference type="NCBIfam" id="TIGR00090">
    <property type="entry name" value="rsfS_iojap_ybeB"/>
    <property type="match status" value="1"/>
</dbReference>
<evidence type="ECO:0000256" key="4">
    <source>
        <dbReference type="ARBA" id="ARBA00053669"/>
    </source>
</evidence>
<organism evidence="7 8">
    <name type="scientific">Mizuhopecten yessoensis</name>
    <name type="common">Japanese scallop</name>
    <name type="synonym">Patinopecten yessoensis</name>
    <dbReference type="NCBI Taxonomy" id="6573"/>
    <lineage>
        <taxon>Eukaryota</taxon>
        <taxon>Metazoa</taxon>
        <taxon>Spiralia</taxon>
        <taxon>Lophotrochozoa</taxon>
        <taxon>Mollusca</taxon>
        <taxon>Bivalvia</taxon>
        <taxon>Autobranchia</taxon>
        <taxon>Pteriomorphia</taxon>
        <taxon>Pectinida</taxon>
        <taxon>Pectinoidea</taxon>
        <taxon>Pectinidae</taxon>
        <taxon>Mizuhopecten</taxon>
    </lineage>
</organism>
<dbReference type="PANTHER" id="PTHR21043">
    <property type="entry name" value="IOJAP SUPERFAMILY ORTHOLOG"/>
    <property type="match status" value="1"/>
</dbReference>
<dbReference type="InterPro" id="IPR004394">
    <property type="entry name" value="Iojap/RsfS/C7orf30"/>
</dbReference>
<dbReference type="STRING" id="6573.A0A210QTI0"/>
<dbReference type="GO" id="GO:0017148">
    <property type="term" value="P:negative regulation of translation"/>
    <property type="evidence" value="ECO:0007669"/>
    <property type="project" value="TreeGrafter"/>
</dbReference>
<proteinExistence type="inferred from homology"/>
<comment type="function">
    <text evidence="4">Required for normal mitochondrial ribosome function and mitochondrial translation. May play a role in ribosome biogenesis by preventing premature association of the 28S and 39S ribosomal subunits. Interacts with mitochondrial ribosomal protein uL14m (MRPL14), probably blocking formation of intersubunit bridge B8, preventing association of the 28S and 39S ribosomal subunits. Addition to isolated mitochondrial ribosomal subunits partially inhibits translation, probably by interfering with the association of the 28S and 39S ribosomal subunits and the formation of functional ribosomes. May also participate in the assembly and/or regulation of the stability of the large subunit of the mitochondrial ribosome. May function as a ribosomal silencing factor.</text>
</comment>
<dbReference type="HAMAP" id="MF_01477">
    <property type="entry name" value="Iojap_RsfS"/>
    <property type="match status" value="1"/>
</dbReference>
<dbReference type="OrthoDB" id="21330at2759"/>
<keyword evidence="8" id="KW-1185">Reference proteome</keyword>
<evidence type="ECO:0000256" key="1">
    <source>
        <dbReference type="ARBA" id="ARBA00004173"/>
    </source>
</evidence>
<dbReference type="Proteomes" id="UP000242188">
    <property type="component" value="Unassembled WGS sequence"/>
</dbReference>
<feature type="compositionally biased region" description="Basic and acidic residues" evidence="6">
    <location>
        <begin position="148"/>
        <end position="174"/>
    </location>
</feature>
<dbReference type="GO" id="GO:0043023">
    <property type="term" value="F:ribosomal large subunit binding"/>
    <property type="evidence" value="ECO:0007669"/>
    <property type="project" value="TreeGrafter"/>
</dbReference>
<protein>
    <recommendedName>
        <fullName evidence="5">Mitochondrial assembly of ribosomal large subunit protein 1</fullName>
    </recommendedName>
</protein>
<feature type="compositionally biased region" description="Polar residues" evidence="6">
    <location>
        <begin position="203"/>
        <end position="221"/>
    </location>
</feature>
<dbReference type="InterPro" id="IPR043519">
    <property type="entry name" value="NT_sf"/>
</dbReference>
<reference evidence="7 8" key="1">
    <citation type="journal article" date="2017" name="Nat. Ecol. Evol.">
        <title>Scallop genome provides insights into evolution of bilaterian karyotype and development.</title>
        <authorList>
            <person name="Wang S."/>
            <person name="Zhang J."/>
            <person name="Jiao W."/>
            <person name="Li J."/>
            <person name="Xun X."/>
            <person name="Sun Y."/>
            <person name="Guo X."/>
            <person name="Huan P."/>
            <person name="Dong B."/>
            <person name="Zhang L."/>
            <person name="Hu X."/>
            <person name="Sun X."/>
            <person name="Wang J."/>
            <person name="Zhao C."/>
            <person name="Wang Y."/>
            <person name="Wang D."/>
            <person name="Huang X."/>
            <person name="Wang R."/>
            <person name="Lv J."/>
            <person name="Li Y."/>
            <person name="Zhang Z."/>
            <person name="Liu B."/>
            <person name="Lu W."/>
            <person name="Hui Y."/>
            <person name="Liang J."/>
            <person name="Zhou Z."/>
            <person name="Hou R."/>
            <person name="Li X."/>
            <person name="Liu Y."/>
            <person name="Li H."/>
            <person name="Ning X."/>
            <person name="Lin Y."/>
            <person name="Zhao L."/>
            <person name="Xing Q."/>
            <person name="Dou J."/>
            <person name="Li Y."/>
            <person name="Mao J."/>
            <person name="Guo H."/>
            <person name="Dou H."/>
            <person name="Li T."/>
            <person name="Mu C."/>
            <person name="Jiang W."/>
            <person name="Fu Q."/>
            <person name="Fu X."/>
            <person name="Miao Y."/>
            <person name="Liu J."/>
            <person name="Yu Q."/>
            <person name="Li R."/>
            <person name="Liao H."/>
            <person name="Li X."/>
            <person name="Kong Y."/>
            <person name="Jiang Z."/>
            <person name="Chourrout D."/>
            <person name="Li R."/>
            <person name="Bao Z."/>
        </authorList>
    </citation>
    <scope>NUCLEOTIDE SEQUENCE [LARGE SCALE GENOMIC DNA]</scope>
    <source>
        <strain evidence="7 8">PY_sf001</strain>
    </source>
</reference>
<evidence type="ECO:0000313" key="7">
    <source>
        <dbReference type="EMBL" id="OWF52025.1"/>
    </source>
</evidence>
<sequence length="409" mass="46551">MVSLPFLRLTCTSMCKYILRNINLNKSYHLRNMKLDNLLQVKRCKHLCRLRKTNAVTFELTKMSSELKYQISPQSWNTCSSSTSTSCQPFSSAVDGRFRMFSTTSCHFSDNKDDDILKDDPFLRDILKEIRKDFSSDSKTDQPAAGLDESKVGKIEEIMKENNDKKKDENKVRTNDISGSSSDSDTSSSSDSSSSDEDEDSTAGTNESGKLSQEHQSSSTEPDIDIGGFISLDPMESFEEVEEFPDTFEPEVVPQWESPIDLKRGVTGVYDIEELVVLLKAENAKDVCVIRMPDHLNLGDYIVIVTTWSYRHMKAITKNVVSIYKLKKNSSDRFPLVSGVDEGEWVAFDLGNIILHVFKEEVREKYDLETLWAVGPKFDEKSEQAVSPYILEDSDLDWLKEFYKEKAEN</sequence>
<evidence type="ECO:0000256" key="3">
    <source>
        <dbReference type="ARBA" id="ARBA00023128"/>
    </source>
</evidence>
<comment type="similarity">
    <text evidence="2">Belongs to the Iojap/RsfS family.</text>
</comment>
<feature type="region of interest" description="Disordered" evidence="6">
    <location>
        <begin position="134"/>
        <end position="229"/>
    </location>
</feature>
<dbReference type="FunFam" id="3.30.460.10:FF:000018">
    <property type="entry name" value="Mitochondrial assembly of ribosomal large subunit 1"/>
    <property type="match status" value="1"/>
</dbReference>
<dbReference type="GO" id="GO:0005739">
    <property type="term" value="C:mitochondrion"/>
    <property type="evidence" value="ECO:0007669"/>
    <property type="project" value="UniProtKB-SubCell"/>
</dbReference>
<dbReference type="Gene3D" id="3.30.460.10">
    <property type="entry name" value="Beta Polymerase, domain 2"/>
    <property type="match status" value="1"/>
</dbReference>
<dbReference type="GO" id="GO:0090071">
    <property type="term" value="P:negative regulation of ribosome biogenesis"/>
    <property type="evidence" value="ECO:0007669"/>
    <property type="project" value="TreeGrafter"/>
</dbReference>
<keyword evidence="3" id="KW-0496">Mitochondrion</keyword>
<feature type="compositionally biased region" description="Low complexity" evidence="6">
    <location>
        <begin position="180"/>
        <end position="193"/>
    </location>
</feature>
<dbReference type="PANTHER" id="PTHR21043:SF0">
    <property type="entry name" value="MITOCHONDRIAL ASSEMBLY OF RIBOSOMAL LARGE SUBUNIT PROTEIN 1"/>
    <property type="match status" value="1"/>
</dbReference>
<gene>
    <name evidence="7" type="ORF">KP79_PYT24430</name>
</gene>
<dbReference type="AlphaFoldDB" id="A0A210QTI0"/>
<dbReference type="EMBL" id="NEDP02001993">
    <property type="protein sequence ID" value="OWF52025.1"/>
    <property type="molecule type" value="Genomic_DNA"/>
</dbReference>
<dbReference type="SUPFAM" id="SSF81301">
    <property type="entry name" value="Nucleotidyltransferase"/>
    <property type="match status" value="1"/>
</dbReference>
<comment type="caution">
    <text evidence="7">The sequence shown here is derived from an EMBL/GenBank/DDBJ whole genome shotgun (WGS) entry which is preliminary data.</text>
</comment>
<accession>A0A210QTI0</accession>
<comment type="subcellular location">
    <subcellularLocation>
        <location evidence="1">Mitochondrion</location>
    </subcellularLocation>
</comment>